<comment type="caution">
    <text evidence="1">The sequence shown here is derived from an EMBL/GenBank/DDBJ whole genome shotgun (WGS) entry which is preliminary data.</text>
</comment>
<dbReference type="PATRIC" id="fig|1423726.3.peg.1196"/>
<evidence type="ECO:0000313" key="2">
    <source>
        <dbReference type="Proteomes" id="UP000051461"/>
    </source>
</evidence>
<sequence>MEQQKITDTIAIIRGGGDLATGVAQKLFHAGFKVIMLETAHPLMIRRQVSLGSAVTDGQAVVEDLTGVCTTAAGLEQVWRQQQIPIVVDAEGELIHKLRPTIVIDGILAKRNLGTHRNMAPITIALGPGFKAPEDVDAVVETMRGHQLGMVIQNGAPLPNTGIPGVIAGKSNERVIHAPAAGLVKFKHDIGDIVQKDEVLFYIGVTPVRSPLSGTLRGLIAEGTWVNEGLKIADVDPRTDVACDHISDKARAIGGGALDAVFMIGRHKGLL</sequence>
<dbReference type="OrthoDB" id="9815497at2"/>
<protein>
    <submittedName>
        <fullName evidence="1">Selenium-dependent molybdenum hydroxylase system protein, YqeB family</fullName>
    </submittedName>
</protein>
<accession>A0A0R1GNV6</accession>
<keyword evidence="2" id="KW-1185">Reference proteome</keyword>
<gene>
    <name evidence="1" type="ORF">FC07_GL001155</name>
</gene>
<dbReference type="EMBL" id="AZDA01000111">
    <property type="protein sequence ID" value="KRK33569.1"/>
    <property type="molecule type" value="Genomic_DNA"/>
</dbReference>
<dbReference type="AlphaFoldDB" id="A0A0R1GNV6"/>
<dbReference type="STRING" id="1423726.FC07_GL001155"/>
<evidence type="ECO:0000313" key="1">
    <source>
        <dbReference type="EMBL" id="KRK33569.1"/>
    </source>
</evidence>
<reference evidence="1 2" key="1">
    <citation type="journal article" date="2015" name="Genome Announc.">
        <title>Expanding the biotechnology potential of lactobacilli through comparative genomics of 213 strains and associated genera.</title>
        <authorList>
            <person name="Sun Z."/>
            <person name="Harris H.M."/>
            <person name="McCann A."/>
            <person name="Guo C."/>
            <person name="Argimon S."/>
            <person name="Zhang W."/>
            <person name="Yang X."/>
            <person name="Jeffery I.B."/>
            <person name="Cooney J.C."/>
            <person name="Kagawa T.F."/>
            <person name="Liu W."/>
            <person name="Song Y."/>
            <person name="Salvetti E."/>
            <person name="Wrobel A."/>
            <person name="Rasinkangas P."/>
            <person name="Parkhill J."/>
            <person name="Rea M.C."/>
            <person name="O'Sullivan O."/>
            <person name="Ritari J."/>
            <person name="Douillard F.P."/>
            <person name="Paul Ross R."/>
            <person name="Yang R."/>
            <person name="Briner A.E."/>
            <person name="Felis G.E."/>
            <person name="de Vos W.M."/>
            <person name="Barrangou R."/>
            <person name="Klaenhammer T.R."/>
            <person name="Caufield P.W."/>
            <person name="Cui Y."/>
            <person name="Zhang H."/>
            <person name="O'Toole P.W."/>
        </authorList>
    </citation>
    <scope>NUCLEOTIDE SEQUENCE [LARGE SCALE GENOMIC DNA]</scope>
    <source>
        <strain evidence="1 2">DSM 20003</strain>
    </source>
</reference>
<dbReference type="Proteomes" id="UP000051461">
    <property type="component" value="Unassembled WGS sequence"/>
</dbReference>
<dbReference type="RefSeq" id="WP_057905335.1">
    <property type="nucleotide sequence ID" value="NZ_AZDA01000111.1"/>
</dbReference>
<proteinExistence type="predicted"/>
<dbReference type="InterPro" id="IPR017695">
    <property type="entry name" value="Se-dep_Mo_hydrolase_YqeB"/>
</dbReference>
<dbReference type="Gene3D" id="3.40.630.10">
    <property type="entry name" value="Zn peptidases"/>
    <property type="match status" value="1"/>
</dbReference>
<name>A0A0R1GNV6_9LACO</name>
<organism evidence="1 2">
    <name type="scientific">Loigolactobacillus bifermentans DSM 20003</name>
    <dbReference type="NCBI Taxonomy" id="1423726"/>
    <lineage>
        <taxon>Bacteria</taxon>
        <taxon>Bacillati</taxon>
        <taxon>Bacillota</taxon>
        <taxon>Bacilli</taxon>
        <taxon>Lactobacillales</taxon>
        <taxon>Lactobacillaceae</taxon>
        <taxon>Loigolactobacillus</taxon>
    </lineage>
</organism>
<dbReference type="NCBIfam" id="TIGR03309">
    <property type="entry name" value="matur_yqeB"/>
    <property type="match status" value="1"/>
</dbReference>